<reference evidence="11 12" key="1">
    <citation type="submission" date="2024-03" db="EMBL/GenBank/DDBJ databases">
        <title>Genome-scale model development and genomic sequencing of the oleaginous clade Lipomyces.</title>
        <authorList>
            <consortium name="Lawrence Berkeley National Laboratory"/>
            <person name="Czajka J.J."/>
            <person name="Han Y."/>
            <person name="Kim J."/>
            <person name="Mondo S.J."/>
            <person name="Hofstad B.A."/>
            <person name="Robles A."/>
            <person name="Haridas S."/>
            <person name="Riley R."/>
            <person name="LaButti K."/>
            <person name="Pangilinan J."/>
            <person name="Andreopoulos W."/>
            <person name="Lipzen A."/>
            <person name="Yan J."/>
            <person name="Wang M."/>
            <person name="Ng V."/>
            <person name="Grigoriev I.V."/>
            <person name="Spatafora J.W."/>
            <person name="Magnuson J.K."/>
            <person name="Baker S.E."/>
            <person name="Pomraning K.R."/>
        </authorList>
    </citation>
    <scope>NUCLEOTIDE SEQUENCE [LARGE SCALE GENOMIC DNA]</scope>
    <source>
        <strain evidence="11 12">Phaff 52-87</strain>
    </source>
</reference>
<comment type="function">
    <text evidence="5">Cleaves A-5'-PPP-5'A to yield AMP and ADP. Can cleave all dinucleoside polyphosphates, provided the phosphate chain contains at least 3 phosphates and that 1 of the 2 bases composing the nucleotide is a purine. Is most effective on dinucleoside triphosphates. Negatively regulates intracellular dinucleoside polyphosphate levels, which elevate following heat shock.</text>
</comment>
<proteinExistence type="predicted"/>
<dbReference type="InterPro" id="IPR039383">
    <property type="entry name" value="FHIT"/>
</dbReference>
<evidence type="ECO:0000313" key="11">
    <source>
        <dbReference type="EMBL" id="KAK7202408.1"/>
    </source>
</evidence>
<evidence type="ECO:0000256" key="7">
    <source>
        <dbReference type="PROSITE-ProRule" id="PRU00464"/>
    </source>
</evidence>
<evidence type="ECO:0000256" key="9">
    <source>
        <dbReference type="SAM" id="MobiDB-lite"/>
    </source>
</evidence>
<dbReference type="InterPro" id="IPR036265">
    <property type="entry name" value="HIT-like_sf"/>
</dbReference>
<evidence type="ECO:0000256" key="8">
    <source>
        <dbReference type="RuleBase" id="RU366076"/>
    </source>
</evidence>
<dbReference type="EC" id="3.6.1.29" evidence="2 8"/>
<dbReference type="InterPro" id="IPR051884">
    <property type="entry name" value="Bis(5'-adenosyl)-TPase_reg"/>
</dbReference>
<evidence type="ECO:0000256" key="5">
    <source>
        <dbReference type="ARBA" id="ARBA00025241"/>
    </source>
</evidence>
<sequence>MASVVHFGPFVVTTQVFYRSAHSFALVNLKPFLPGHVMVCPNRVVPRIKELTPEEVSDLFITVQKVSSVIEAVYKAQSLNIAVQDGPLAGQSVPHVHCHIIPRKLNDLPDVDDVYKLMDSRDADIELSFQQLKQLNSTTANPDVPDDLRAPRSMPEMEAEARMLRSEMERRLKAAL</sequence>
<dbReference type="CDD" id="cd01275">
    <property type="entry name" value="FHIT"/>
    <property type="match status" value="1"/>
</dbReference>
<dbReference type="Pfam" id="PF01230">
    <property type="entry name" value="HIT"/>
    <property type="match status" value="1"/>
</dbReference>
<evidence type="ECO:0000256" key="4">
    <source>
        <dbReference type="ARBA" id="ARBA00022741"/>
    </source>
</evidence>
<dbReference type="EMBL" id="JBBJBU010000018">
    <property type="protein sequence ID" value="KAK7202408.1"/>
    <property type="molecule type" value="Genomic_DNA"/>
</dbReference>
<comment type="cofactor">
    <cofactor evidence="1 8">
        <name>Mn(2+)</name>
        <dbReference type="ChEBI" id="CHEBI:29035"/>
    </cofactor>
</comment>
<name>A0ABR1EZW2_9ASCO</name>
<evidence type="ECO:0000259" key="10">
    <source>
        <dbReference type="PROSITE" id="PS51084"/>
    </source>
</evidence>
<keyword evidence="8" id="KW-0378">Hydrolase</keyword>
<evidence type="ECO:0000256" key="6">
    <source>
        <dbReference type="ARBA" id="ARBA00047780"/>
    </source>
</evidence>
<protein>
    <recommendedName>
        <fullName evidence="3 8">Bis(5'-adenosyl)-triphosphatase</fullName>
        <ecNumber evidence="2 8">3.6.1.29</ecNumber>
    </recommendedName>
</protein>
<evidence type="ECO:0000256" key="1">
    <source>
        <dbReference type="ARBA" id="ARBA00001936"/>
    </source>
</evidence>
<organism evidence="11 12">
    <name type="scientific">Myxozyma melibiosi</name>
    <dbReference type="NCBI Taxonomy" id="54550"/>
    <lineage>
        <taxon>Eukaryota</taxon>
        <taxon>Fungi</taxon>
        <taxon>Dikarya</taxon>
        <taxon>Ascomycota</taxon>
        <taxon>Saccharomycotina</taxon>
        <taxon>Lipomycetes</taxon>
        <taxon>Lipomycetales</taxon>
        <taxon>Lipomycetaceae</taxon>
        <taxon>Myxozyma</taxon>
    </lineage>
</organism>
<keyword evidence="12" id="KW-1185">Reference proteome</keyword>
<gene>
    <name evidence="11" type="ORF">BZA70DRAFT_286108</name>
</gene>
<dbReference type="GeneID" id="90039345"/>
<comment type="caution">
    <text evidence="11">The sequence shown here is derived from an EMBL/GenBank/DDBJ whole genome shotgun (WGS) entry which is preliminary data.</text>
</comment>
<evidence type="ECO:0000313" key="12">
    <source>
        <dbReference type="Proteomes" id="UP001498771"/>
    </source>
</evidence>
<dbReference type="Gene3D" id="3.30.428.10">
    <property type="entry name" value="HIT-like"/>
    <property type="match status" value="1"/>
</dbReference>
<dbReference type="InterPro" id="IPR011146">
    <property type="entry name" value="HIT-like"/>
</dbReference>
<dbReference type="PROSITE" id="PS51084">
    <property type="entry name" value="HIT_2"/>
    <property type="match status" value="1"/>
</dbReference>
<evidence type="ECO:0000256" key="3">
    <source>
        <dbReference type="ARBA" id="ARBA00014605"/>
    </source>
</evidence>
<dbReference type="RefSeq" id="XP_064765441.1">
    <property type="nucleotide sequence ID" value="XM_064913833.1"/>
</dbReference>
<dbReference type="Proteomes" id="UP001498771">
    <property type="component" value="Unassembled WGS sequence"/>
</dbReference>
<feature type="region of interest" description="Disordered" evidence="9">
    <location>
        <begin position="136"/>
        <end position="156"/>
    </location>
</feature>
<evidence type="ECO:0000256" key="2">
    <source>
        <dbReference type="ARBA" id="ARBA00012377"/>
    </source>
</evidence>
<keyword evidence="4 8" id="KW-0547">Nucleotide-binding</keyword>
<dbReference type="PANTHER" id="PTHR46243">
    <property type="entry name" value="BIS(5'-ADENOSYL)-TRIPHOSPHATASE"/>
    <property type="match status" value="1"/>
</dbReference>
<comment type="catalytic activity">
    <reaction evidence="6 8">
        <text>P(1),P(3)-bis(5'-adenosyl) triphosphate + H2O = AMP + ADP + 2 H(+)</text>
        <dbReference type="Rhea" id="RHEA:13893"/>
        <dbReference type="ChEBI" id="CHEBI:15377"/>
        <dbReference type="ChEBI" id="CHEBI:15378"/>
        <dbReference type="ChEBI" id="CHEBI:58529"/>
        <dbReference type="ChEBI" id="CHEBI:456215"/>
        <dbReference type="ChEBI" id="CHEBI:456216"/>
        <dbReference type="EC" id="3.6.1.29"/>
    </reaction>
</comment>
<dbReference type="SUPFAM" id="SSF54197">
    <property type="entry name" value="HIT-like"/>
    <property type="match status" value="1"/>
</dbReference>
<dbReference type="PANTHER" id="PTHR46243:SF1">
    <property type="entry name" value="BIS(5'-ADENOSYL)-TRIPHOSPHATASE"/>
    <property type="match status" value="1"/>
</dbReference>
<feature type="short sequence motif" description="Histidine triad motif" evidence="7">
    <location>
        <begin position="95"/>
        <end position="99"/>
    </location>
</feature>
<accession>A0ABR1EZW2</accession>
<feature type="domain" description="HIT" evidence="10">
    <location>
        <begin position="3"/>
        <end position="110"/>
    </location>
</feature>